<dbReference type="GO" id="GO:0019442">
    <property type="term" value="P:L-tryptophan catabolic process to acetyl-CoA"/>
    <property type="evidence" value="ECO:0007669"/>
    <property type="project" value="TreeGrafter"/>
</dbReference>
<dbReference type="InterPro" id="IPR037217">
    <property type="entry name" value="Trp/Indoleamine_2_3_dOase-like"/>
</dbReference>
<evidence type="ECO:0008006" key="3">
    <source>
        <dbReference type="Google" id="ProtNLM"/>
    </source>
</evidence>
<dbReference type="GO" id="GO:0019441">
    <property type="term" value="P:L-tryptophan catabolic process to kynurenine"/>
    <property type="evidence" value="ECO:0007669"/>
    <property type="project" value="InterPro"/>
</dbReference>
<dbReference type="GO" id="GO:0004833">
    <property type="term" value="F:L-tryptophan 2,3-dioxygenase activity"/>
    <property type="evidence" value="ECO:0007669"/>
    <property type="project" value="InterPro"/>
</dbReference>
<dbReference type="SUPFAM" id="SSF140959">
    <property type="entry name" value="Indolic compounds 2,3-dioxygenase-like"/>
    <property type="match status" value="1"/>
</dbReference>
<proteinExistence type="predicted"/>
<evidence type="ECO:0000313" key="2">
    <source>
        <dbReference type="Proteomes" id="UP000464054"/>
    </source>
</evidence>
<dbReference type="InterPro" id="IPR004981">
    <property type="entry name" value="Trp_2_3_dOase"/>
</dbReference>
<dbReference type="PANTHER" id="PTHR10138:SF0">
    <property type="entry name" value="TRYPTOPHAN 2,3-DIOXYGENASE"/>
    <property type="match status" value="1"/>
</dbReference>
<dbReference type="EMBL" id="CP046377">
    <property type="protein sequence ID" value="QHQ23170.1"/>
    <property type="molecule type" value="Genomic_DNA"/>
</dbReference>
<dbReference type="Pfam" id="PF03301">
    <property type="entry name" value="Trp_dioxygenase"/>
    <property type="match status" value="1"/>
</dbReference>
<gene>
    <name evidence="1" type="ORF">GMX10_03065</name>
</gene>
<sequence>MQQHIENEDIQQKLRDIMRPVPLWGAVKNHLLRCTDRLEGSTNSIGNVIKTSLEQPSCESLLLNQLLDLDSLLQEWRYRHIKLVERTIGQRRGTGGSSGVDYLKSTLFTPIFEELWDSINC</sequence>
<evidence type="ECO:0000313" key="1">
    <source>
        <dbReference type="EMBL" id="QHQ23170.1"/>
    </source>
</evidence>
<dbReference type="Gene3D" id="1.20.58.480">
    <property type="match status" value="1"/>
</dbReference>
<dbReference type="RefSeq" id="WP_072012363.1">
    <property type="nucleotide sequence ID" value="NZ_CP046377.1"/>
</dbReference>
<dbReference type="GO" id="GO:0046872">
    <property type="term" value="F:metal ion binding"/>
    <property type="evidence" value="ECO:0007669"/>
    <property type="project" value="InterPro"/>
</dbReference>
<accession>A0AAP9IED1</accession>
<dbReference type="AlphaFoldDB" id="A0AAP9IED1"/>
<dbReference type="PANTHER" id="PTHR10138">
    <property type="entry name" value="TRYPTOPHAN 2,3-DIOXYGENASE"/>
    <property type="match status" value="1"/>
</dbReference>
<name>A0AAP9IED1_9GAMM</name>
<reference evidence="2" key="1">
    <citation type="submission" date="2019-11" db="EMBL/GenBank/DDBJ databases">
        <authorList>
            <person name="Jee S."/>
        </authorList>
    </citation>
    <scope>NUCLEOTIDE SEQUENCE [LARGE SCALE GENOMIC DNA]</scope>
    <source>
        <strain evidence="2">PZ1</strain>
    </source>
</reference>
<dbReference type="GO" id="GO:0020037">
    <property type="term" value="F:heme binding"/>
    <property type="evidence" value="ECO:0007669"/>
    <property type="project" value="InterPro"/>
</dbReference>
<protein>
    <recommendedName>
        <fullName evidence="3">Tryptophan 2,3-dioxygenase</fullName>
    </recommendedName>
</protein>
<organism evidence="1 2">
    <name type="scientific">Pectobacterium parvum</name>
    <dbReference type="NCBI Taxonomy" id="2778550"/>
    <lineage>
        <taxon>Bacteria</taxon>
        <taxon>Pseudomonadati</taxon>
        <taxon>Pseudomonadota</taxon>
        <taxon>Gammaproteobacteria</taxon>
        <taxon>Enterobacterales</taxon>
        <taxon>Pectobacteriaceae</taxon>
        <taxon>Pectobacterium</taxon>
    </lineage>
</organism>
<dbReference type="Proteomes" id="UP000464054">
    <property type="component" value="Chromosome"/>
</dbReference>